<evidence type="ECO:0000256" key="1">
    <source>
        <dbReference type="SAM" id="SignalP"/>
    </source>
</evidence>
<organism evidence="2 3">
    <name type="scientific">Herbaspirillum rubrisubalbicans Os34</name>
    <dbReference type="NCBI Taxonomy" id="1235827"/>
    <lineage>
        <taxon>Bacteria</taxon>
        <taxon>Pseudomonadati</taxon>
        <taxon>Pseudomonadota</taxon>
        <taxon>Betaproteobacteria</taxon>
        <taxon>Burkholderiales</taxon>
        <taxon>Oxalobacteraceae</taxon>
        <taxon>Herbaspirillum</taxon>
    </lineage>
</organism>
<evidence type="ECO:0000313" key="3">
    <source>
        <dbReference type="Proteomes" id="UP000501648"/>
    </source>
</evidence>
<dbReference type="PANTHER" id="PTHR39600">
    <property type="entry name" value="PEPTIDASE INHIBITOR I78 FAMILY PROTEIN"/>
    <property type="match status" value="1"/>
</dbReference>
<protein>
    <submittedName>
        <fullName evidence="2">Peptidase inhibitor</fullName>
    </submittedName>
</protein>
<dbReference type="PROSITE" id="PS51257">
    <property type="entry name" value="PROKAR_LIPOPROTEIN"/>
    <property type="match status" value="1"/>
</dbReference>
<dbReference type="Proteomes" id="UP000501648">
    <property type="component" value="Chromosome"/>
</dbReference>
<proteinExistence type="predicted"/>
<sequence>MPPAIKALLASLGLGAVLIACSASRENQSADAAGQCNVARAEHLIGENLNAQLEQQALADSGASQIRVLKPDSAATMDVNPRRLNLHVDPGLVVIQVACG</sequence>
<dbReference type="EMBL" id="CP008956">
    <property type="protein sequence ID" value="QJQ00606.1"/>
    <property type="molecule type" value="Genomic_DNA"/>
</dbReference>
<dbReference type="AlphaFoldDB" id="A0A6M3ZQ14"/>
<feature type="signal peptide" evidence="1">
    <location>
        <begin position="1"/>
        <end position="22"/>
    </location>
</feature>
<reference evidence="2 3" key="1">
    <citation type="journal article" date="2012" name="J. Bacteriol.">
        <title>Genome sequence of the pathogenic Herbaspirillum seropedicae strain Os34, isolated from rice roots.</title>
        <authorList>
            <person name="Ye W."/>
            <person name="Ye S."/>
            <person name="Liu J."/>
            <person name="Chang S."/>
            <person name="Chen M."/>
            <person name="Zhu B."/>
            <person name="Guo L."/>
            <person name="An Q."/>
        </authorList>
    </citation>
    <scope>NUCLEOTIDE SEQUENCE [LARGE SCALE GENOMIC DNA]</scope>
    <source>
        <strain evidence="2 3">Os34</strain>
    </source>
</reference>
<name>A0A6M3ZQ14_9BURK</name>
<dbReference type="Gene3D" id="3.30.10.10">
    <property type="entry name" value="Trypsin Inhibitor V, subunit A"/>
    <property type="match status" value="1"/>
</dbReference>
<dbReference type="InterPro" id="IPR021719">
    <property type="entry name" value="Prot_inh_I78"/>
</dbReference>
<gene>
    <name evidence="2" type="ORF">C798_10270</name>
</gene>
<feature type="chain" id="PRO_5026949657" evidence="1">
    <location>
        <begin position="23"/>
        <end position="100"/>
    </location>
</feature>
<keyword evidence="1" id="KW-0732">Signal</keyword>
<accession>A0A6M3ZQ14</accession>
<dbReference type="Pfam" id="PF11720">
    <property type="entry name" value="Inhibitor_I78"/>
    <property type="match status" value="1"/>
</dbReference>
<evidence type="ECO:0000313" key="2">
    <source>
        <dbReference type="EMBL" id="QJQ00606.1"/>
    </source>
</evidence>
<dbReference type="PANTHER" id="PTHR39600:SF1">
    <property type="entry name" value="PEPTIDASE INHIBITOR I78 FAMILY PROTEIN"/>
    <property type="match status" value="1"/>
</dbReference>